<name>A0ABY4E6Q7_9NEIS</name>
<dbReference type="EMBL" id="CP091511">
    <property type="protein sequence ID" value="UOO91026.1"/>
    <property type="molecule type" value="Genomic_DNA"/>
</dbReference>
<organism evidence="1 2">
    <name type="scientific">Vitreoscilla massiliensis</name>
    <dbReference type="NCBI Taxonomy" id="1689272"/>
    <lineage>
        <taxon>Bacteria</taxon>
        <taxon>Pseudomonadati</taxon>
        <taxon>Pseudomonadota</taxon>
        <taxon>Betaproteobacteria</taxon>
        <taxon>Neisseriales</taxon>
        <taxon>Neisseriaceae</taxon>
        <taxon>Vitreoscilla</taxon>
    </lineage>
</organism>
<accession>A0ABY4E6Q7</accession>
<evidence type="ECO:0000313" key="2">
    <source>
        <dbReference type="Proteomes" id="UP000832011"/>
    </source>
</evidence>
<keyword evidence="2" id="KW-1185">Reference proteome</keyword>
<reference evidence="1 2" key="1">
    <citation type="journal article" date="2022" name="Res Sq">
        <title>Evolution of multicellular longitudinally dividing oral cavity symbionts (Neisseriaceae).</title>
        <authorList>
            <person name="Nyongesa S."/>
            <person name="Weber P."/>
            <person name="Bernet E."/>
            <person name="Pullido F."/>
            <person name="Nieckarz M."/>
            <person name="Delaby M."/>
            <person name="Nieves C."/>
            <person name="Viehboeck T."/>
            <person name="Krause N."/>
            <person name="Rivera-Millot A."/>
            <person name="Nakamura A."/>
            <person name="Vischer N."/>
            <person name="VanNieuwenhze M."/>
            <person name="Brun Y."/>
            <person name="Cava F."/>
            <person name="Bulgheresi S."/>
            <person name="Veyrier F."/>
        </authorList>
    </citation>
    <scope>NUCLEOTIDE SEQUENCE [LARGE SCALE GENOMIC DNA]</scope>
    <source>
        <strain evidence="1 2">SN4</strain>
    </source>
</reference>
<evidence type="ECO:0000313" key="1">
    <source>
        <dbReference type="EMBL" id="UOO91026.1"/>
    </source>
</evidence>
<dbReference type="RefSeq" id="WP_058305203.1">
    <property type="nucleotide sequence ID" value="NZ_CABKVG010000006.1"/>
</dbReference>
<proteinExistence type="predicted"/>
<protein>
    <submittedName>
        <fullName evidence="1">Uncharacterized protein</fullName>
    </submittedName>
</protein>
<gene>
    <name evidence="1" type="ORF">LVJ82_08695</name>
</gene>
<dbReference type="Proteomes" id="UP000832011">
    <property type="component" value="Chromosome"/>
</dbReference>
<sequence>MNNWYSYFAPFPVDDFQPLQSLTETQTWLGKASTIHSQNIASQPNLYFDATMEVLVEHKTVHHIDHFNQHYAEALIEAEKLGYHVDSPRHEPYVFWLPSPQGYCLCGFIFKNDADGDTFVISPVALPFLHATETSE</sequence>